<dbReference type="SUPFAM" id="SSF48600">
    <property type="entry name" value="Chorismate mutase II"/>
    <property type="match status" value="1"/>
</dbReference>
<dbReference type="STRING" id="523791.Kkor_1584"/>
<dbReference type="Pfam" id="PF00800">
    <property type="entry name" value="PDT"/>
    <property type="match status" value="1"/>
</dbReference>
<evidence type="ECO:0000313" key="25">
    <source>
        <dbReference type="Proteomes" id="UP000001231"/>
    </source>
</evidence>
<feature type="site" description="Essential for prephenate dehydratase activity" evidence="20">
    <location>
        <position position="279"/>
    </location>
</feature>
<evidence type="ECO:0000256" key="16">
    <source>
        <dbReference type="ARBA" id="ARBA00031175"/>
    </source>
</evidence>
<feature type="domain" description="Prephenate dehydratase" evidence="22">
    <location>
        <begin position="106"/>
        <end position="286"/>
    </location>
</feature>
<dbReference type="PANTHER" id="PTHR21022:SF19">
    <property type="entry name" value="PREPHENATE DEHYDRATASE-RELATED"/>
    <property type="match status" value="1"/>
</dbReference>
<evidence type="ECO:0000256" key="19">
    <source>
        <dbReference type="PIRSR" id="PIRSR001500-1"/>
    </source>
</evidence>
<feature type="domain" description="Chorismate mutase" evidence="21">
    <location>
        <begin position="2"/>
        <end position="93"/>
    </location>
</feature>
<dbReference type="UniPathway" id="UPA00120">
    <property type="reaction ID" value="UER00203"/>
</dbReference>
<comment type="catalytic activity">
    <reaction evidence="18">
        <text>prephenate + H(+) = 3-phenylpyruvate + CO2 + H2O</text>
        <dbReference type="Rhea" id="RHEA:21648"/>
        <dbReference type="ChEBI" id="CHEBI:15377"/>
        <dbReference type="ChEBI" id="CHEBI:15378"/>
        <dbReference type="ChEBI" id="CHEBI:16526"/>
        <dbReference type="ChEBI" id="CHEBI:18005"/>
        <dbReference type="ChEBI" id="CHEBI:29934"/>
        <dbReference type="EC" id="4.2.1.51"/>
    </reaction>
</comment>
<feature type="binding site" evidence="19">
    <location>
        <position position="53"/>
    </location>
    <ligand>
        <name>substrate</name>
    </ligand>
</feature>
<dbReference type="PROSITE" id="PS51171">
    <property type="entry name" value="PREPHENATE_DEHYDR_3"/>
    <property type="match status" value="1"/>
</dbReference>
<dbReference type="eggNOG" id="COG1605">
    <property type="taxonomic scope" value="Bacteria"/>
</dbReference>
<dbReference type="InterPro" id="IPR001086">
    <property type="entry name" value="Preph_deHydtase"/>
</dbReference>
<evidence type="ECO:0000256" key="12">
    <source>
        <dbReference type="ARBA" id="ARBA00023222"/>
    </source>
</evidence>
<feature type="binding site" evidence="19">
    <location>
        <position position="89"/>
    </location>
    <ligand>
        <name>substrate</name>
    </ligand>
</feature>
<dbReference type="GO" id="GO:0046417">
    <property type="term" value="P:chorismate metabolic process"/>
    <property type="evidence" value="ECO:0007669"/>
    <property type="project" value="InterPro"/>
</dbReference>
<dbReference type="PROSITE" id="PS00858">
    <property type="entry name" value="PREPHENATE_DEHYDR_2"/>
    <property type="match status" value="1"/>
</dbReference>
<dbReference type="Gene3D" id="3.40.190.10">
    <property type="entry name" value="Periplasmic binding protein-like II"/>
    <property type="match status" value="2"/>
</dbReference>
<dbReference type="EC" id="5.4.99.5" evidence="6"/>
<dbReference type="SMART" id="SM00830">
    <property type="entry name" value="CM_2"/>
    <property type="match status" value="1"/>
</dbReference>
<evidence type="ECO:0000256" key="17">
    <source>
        <dbReference type="ARBA" id="ARBA00031520"/>
    </source>
</evidence>
<evidence type="ECO:0000256" key="11">
    <source>
        <dbReference type="ARBA" id="ARBA00023141"/>
    </source>
</evidence>
<dbReference type="PROSITE" id="PS51168">
    <property type="entry name" value="CHORISMATE_MUT_2"/>
    <property type="match status" value="1"/>
</dbReference>
<keyword evidence="25" id="KW-1185">Reference proteome</keyword>
<keyword evidence="9" id="KW-0963">Cytoplasm</keyword>
<comment type="pathway">
    <text evidence="4">Amino-acid biosynthesis; L-phenylalanine biosynthesis; phenylpyruvate from prephenate: step 1/1.</text>
</comment>
<dbReference type="EMBL" id="CP001707">
    <property type="protein sequence ID" value="ACV26996.1"/>
    <property type="molecule type" value="Genomic_DNA"/>
</dbReference>
<keyword evidence="11" id="KW-0057">Aromatic amino acid biosynthesis</keyword>
<evidence type="ECO:0000256" key="3">
    <source>
        <dbReference type="ARBA" id="ARBA00004496"/>
    </source>
</evidence>
<evidence type="ECO:0000256" key="6">
    <source>
        <dbReference type="ARBA" id="ARBA00012404"/>
    </source>
</evidence>
<dbReference type="FunCoup" id="C7RCK4">
    <property type="interactions" value="452"/>
</dbReference>
<feature type="binding site" evidence="19">
    <location>
        <position position="85"/>
    </location>
    <ligand>
        <name>substrate</name>
    </ligand>
</feature>
<evidence type="ECO:0000313" key="24">
    <source>
        <dbReference type="EMBL" id="ACV26996.1"/>
    </source>
</evidence>
<evidence type="ECO:0000256" key="8">
    <source>
        <dbReference type="ARBA" id="ARBA00014401"/>
    </source>
</evidence>
<dbReference type="PROSITE" id="PS51671">
    <property type="entry name" value="ACT"/>
    <property type="match status" value="1"/>
</dbReference>
<dbReference type="RefSeq" id="WP_015780602.1">
    <property type="nucleotide sequence ID" value="NC_013166.1"/>
</dbReference>
<evidence type="ECO:0000256" key="5">
    <source>
        <dbReference type="ARBA" id="ARBA00004817"/>
    </source>
</evidence>
<evidence type="ECO:0000259" key="23">
    <source>
        <dbReference type="PROSITE" id="PS51671"/>
    </source>
</evidence>
<evidence type="ECO:0000256" key="4">
    <source>
        <dbReference type="ARBA" id="ARBA00004741"/>
    </source>
</evidence>
<dbReference type="InterPro" id="IPR002701">
    <property type="entry name" value="CM_II_prokaryot"/>
</dbReference>
<feature type="domain" description="ACT" evidence="23">
    <location>
        <begin position="300"/>
        <end position="377"/>
    </location>
</feature>
<gene>
    <name evidence="24" type="ordered locus">Kkor_1584</name>
</gene>
<dbReference type="InterPro" id="IPR036263">
    <property type="entry name" value="Chorismate_II_sf"/>
</dbReference>
<dbReference type="KEGG" id="kko:Kkor_1584"/>
<dbReference type="EC" id="4.2.1.51" evidence="7"/>
<dbReference type="InterPro" id="IPR002912">
    <property type="entry name" value="ACT_dom"/>
</dbReference>
<protein>
    <recommendedName>
        <fullName evidence="8">Bifunctional chorismate mutase/prephenate dehydratase</fullName>
        <ecNumber evidence="7">4.2.1.51</ecNumber>
        <ecNumber evidence="6">5.4.99.5</ecNumber>
    </recommendedName>
    <alternativeName>
        <fullName evidence="17">Chorismate mutase-prephenate dehydratase</fullName>
    </alternativeName>
    <alternativeName>
        <fullName evidence="16">p-protein</fullName>
    </alternativeName>
</protein>
<dbReference type="AlphaFoldDB" id="C7RCK4"/>
<dbReference type="Gene3D" id="3.30.70.260">
    <property type="match status" value="1"/>
</dbReference>
<comment type="pathway">
    <text evidence="5">Metabolic intermediate biosynthesis; prephenate biosynthesis; prephenate from chorismate: step 1/1.</text>
</comment>
<evidence type="ECO:0000256" key="18">
    <source>
        <dbReference type="ARBA" id="ARBA00047848"/>
    </source>
</evidence>
<dbReference type="Gene3D" id="1.20.59.10">
    <property type="entry name" value="Chorismate mutase"/>
    <property type="match status" value="1"/>
</dbReference>
<dbReference type="InParanoid" id="C7RCK4"/>
<name>C7RCK4_KANKD</name>
<evidence type="ECO:0000256" key="7">
    <source>
        <dbReference type="ARBA" id="ARBA00013147"/>
    </source>
</evidence>
<dbReference type="HOGENOM" id="CLU_035008_1_0_6"/>
<evidence type="ECO:0000256" key="10">
    <source>
        <dbReference type="ARBA" id="ARBA00022605"/>
    </source>
</evidence>
<evidence type="ECO:0000259" key="21">
    <source>
        <dbReference type="PROSITE" id="PS51168"/>
    </source>
</evidence>
<comment type="function">
    <text evidence="2">Catalyzes the Claisen rearrangement of chorismate to prephenate and the decarboxylation/dehydration of prephenate to phenylpyruvate.</text>
</comment>
<dbReference type="CDD" id="cd13631">
    <property type="entry name" value="PBP2_Ct-PDT_like"/>
    <property type="match status" value="1"/>
</dbReference>
<dbReference type="PIRSF" id="PIRSF001500">
    <property type="entry name" value="Chor_mut_pdt_Ppr"/>
    <property type="match status" value="1"/>
</dbReference>
<keyword evidence="10" id="KW-0028">Amino-acid biosynthesis</keyword>
<dbReference type="SUPFAM" id="SSF53850">
    <property type="entry name" value="Periplasmic binding protein-like II"/>
    <property type="match status" value="1"/>
</dbReference>
<evidence type="ECO:0000256" key="2">
    <source>
        <dbReference type="ARBA" id="ARBA00002364"/>
    </source>
</evidence>
<dbReference type="PANTHER" id="PTHR21022">
    <property type="entry name" value="PREPHENATE DEHYDRATASE P PROTEIN"/>
    <property type="match status" value="1"/>
</dbReference>
<keyword evidence="15" id="KW-0511">Multifunctional enzyme</keyword>
<sequence>MNKPEVDLKQLRKAISSLDSELLSIFAQRRQLSLQVAAYKFDNSGQIRDEGREKKLLTQLVDKGLEFGIAPNTTLTLFHSIIEDSVRSQYDFFLEQEKGQGLHTVKVAVLGEPESYSHIALKNHFSTKKQRLETVHCHSFMQIFKEVDNGSVDLGIVPIENTTSGNITEIYDLLTEHHLKIVGEEKLKVRHCLVGTEQASLETLKDVYSHPQAIAQCKKFFLDHPHIQSHFRSSSSSAIKLVAEYQNPSIGAIASEQAAEQSGLKVLSYAINNYQENYTRFLLIAKQAITVPSVIPAKTTLALETGQQPGALLDCLQILKNHRINMSKLESRPIPTQPWHERFYIDLEGNASDSNVLNALDELEKVAHKLECLGCYAKHDVVATKLDTSIIEHSEQDQ</sequence>
<comment type="catalytic activity">
    <reaction evidence="1">
        <text>chorismate = prephenate</text>
        <dbReference type="Rhea" id="RHEA:13897"/>
        <dbReference type="ChEBI" id="CHEBI:29748"/>
        <dbReference type="ChEBI" id="CHEBI:29934"/>
        <dbReference type="EC" id="5.4.99.5"/>
    </reaction>
</comment>
<comment type="subcellular location">
    <subcellularLocation>
        <location evidence="3">Cytoplasm</location>
    </subcellularLocation>
</comment>
<feature type="binding site" evidence="19">
    <location>
        <position position="29"/>
    </location>
    <ligand>
        <name>substrate</name>
    </ligand>
</feature>
<keyword evidence="13" id="KW-0413">Isomerase</keyword>
<keyword evidence="14 24" id="KW-0456">Lyase</keyword>
<dbReference type="SUPFAM" id="SSF55021">
    <property type="entry name" value="ACT-like"/>
    <property type="match status" value="1"/>
</dbReference>
<proteinExistence type="predicted"/>
<feature type="binding site" evidence="19">
    <location>
        <position position="49"/>
    </location>
    <ligand>
        <name>substrate</name>
    </ligand>
</feature>
<evidence type="ECO:0000256" key="9">
    <source>
        <dbReference type="ARBA" id="ARBA00022490"/>
    </source>
</evidence>
<dbReference type="Proteomes" id="UP000001231">
    <property type="component" value="Chromosome"/>
</dbReference>
<dbReference type="GO" id="GO:0004664">
    <property type="term" value="F:prephenate dehydratase activity"/>
    <property type="evidence" value="ECO:0007669"/>
    <property type="project" value="UniProtKB-EC"/>
</dbReference>
<dbReference type="GO" id="GO:0009094">
    <property type="term" value="P:L-phenylalanine biosynthetic process"/>
    <property type="evidence" value="ECO:0007669"/>
    <property type="project" value="UniProtKB-UniPathway"/>
</dbReference>
<reference evidence="24 25" key="1">
    <citation type="journal article" date="2009" name="Stand. Genomic Sci.">
        <title>Complete genome sequence of Kangiella koreensis type strain (SW-125).</title>
        <authorList>
            <person name="Han C."/>
            <person name="Sikorski J."/>
            <person name="Lapidus A."/>
            <person name="Nolan M."/>
            <person name="Glavina Del Rio T."/>
            <person name="Tice H."/>
            <person name="Cheng J.F."/>
            <person name="Lucas S."/>
            <person name="Chen F."/>
            <person name="Copeland A."/>
            <person name="Ivanova N."/>
            <person name="Mavromatis K."/>
            <person name="Ovchinnikova G."/>
            <person name="Pati A."/>
            <person name="Bruce D."/>
            <person name="Goodwin L."/>
            <person name="Pitluck S."/>
            <person name="Chen A."/>
            <person name="Palaniappan K."/>
            <person name="Land M."/>
            <person name="Hauser L."/>
            <person name="Chang Y.J."/>
            <person name="Jeffries C.D."/>
            <person name="Chain P."/>
            <person name="Saunders E."/>
            <person name="Brettin T."/>
            <person name="Goker M."/>
            <person name="Tindall B.J."/>
            <person name="Bristow J."/>
            <person name="Eisen J.A."/>
            <person name="Markowitz V."/>
            <person name="Hugenholtz P."/>
            <person name="Kyrpides N.C."/>
            <person name="Klenk H.P."/>
            <person name="Detter J.C."/>
        </authorList>
    </citation>
    <scope>NUCLEOTIDE SEQUENCE [LARGE SCALE GENOMIC DNA]</scope>
    <source>
        <strain evidence="25">DSM 16069 / KCTC 12182 / SW-125</strain>
    </source>
</reference>
<feature type="binding site" evidence="19">
    <location>
        <position position="40"/>
    </location>
    <ligand>
        <name>substrate</name>
    </ligand>
</feature>
<evidence type="ECO:0000256" key="14">
    <source>
        <dbReference type="ARBA" id="ARBA00023239"/>
    </source>
</evidence>
<dbReference type="InterPro" id="IPR045865">
    <property type="entry name" value="ACT-like_dom_sf"/>
</dbReference>
<accession>C7RCK4</accession>
<organism evidence="24 25">
    <name type="scientific">Kangiella koreensis (strain DSM 16069 / JCM 12317 / KCTC 12182 / SW-125)</name>
    <dbReference type="NCBI Taxonomy" id="523791"/>
    <lineage>
        <taxon>Bacteria</taxon>
        <taxon>Pseudomonadati</taxon>
        <taxon>Pseudomonadota</taxon>
        <taxon>Gammaproteobacteria</taxon>
        <taxon>Kangiellales</taxon>
        <taxon>Kangiellaceae</taxon>
        <taxon>Kangiella</taxon>
    </lineage>
</organism>
<dbReference type="InterPro" id="IPR036979">
    <property type="entry name" value="CM_dom_sf"/>
</dbReference>
<dbReference type="NCBIfam" id="NF008865">
    <property type="entry name" value="PRK11898.1"/>
    <property type="match status" value="1"/>
</dbReference>
<dbReference type="eggNOG" id="COG0077">
    <property type="taxonomic scope" value="Bacteria"/>
</dbReference>
<evidence type="ECO:0000259" key="22">
    <source>
        <dbReference type="PROSITE" id="PS51171"/>
    </source>
</evidence>
<evidence type="ECO:0000256" key="1">
    <source>
        <dbReference type="ARBA" id="ARBA00000824"/>
    </source>
</evidence>
<evidence type="ECO:0000256" key="13">
    <source>
        <dbReference type="ARBA" id="ARBA00023235"/>
    </source>
</evidence>
<dbReference type="CDD" id="cd04905">
    <property type="entry name" value="ACT_CM-PDT"/>
    <property type="match status" value="1"/>
</dbReference>
<dbReference type="GO" id="GO:0005737">
    <property type="term" value="C:cytoplasm"/>
    <property type="evidence" value="ECO:0007669"/>
    <property type="project" value="UniProtKB-SubCell"/>
</dbReference>
<evidence type="ECO:0000256" key="15">
    <source>
        <dbReference type="ARBA" id="ARBA00023268"/>
    </source>
</evidence>
<evidence type="ECO:0000256" key="20">
    <source>
        <dbReference type="PIRSR" id="PIRSR001500-2"/>
    </source>
</evidence>
<dbReference type="UniPathway" id="UPA00121">
    <property type="reaction ID" value="UER00345"/>
</dbReference>
<dbReference type="OrthoDB" id="9802281at2"/>
<dbReference type="InterPro" id="IPR008242">
    <property type="entry name" value="Chor_mutase/pphenate_deHydtase"/>
</dbReference>
<dbReference type="GO" id="GO:0004106">
    <property type="term" value="F:chorismate mutase activity"/>
    <property type="evidence" value="ECO:0007669"/>
    <property type="project" value="UniProtKB-EC"/>
</dbReference>
<feature type="binding site" evidence="19">
    <location>
        <position position="12"/>
    </location>
    <ligand>
        <name>substrate</name>
    </ligand>
</feature>
<dbReference type="Pfam" id="PF01817">
    <property type="entry name" value="CM_2"/>
    <property type="match status" value="1"/>
</dbReference>
<keyword evidence="12" id="KW-0584">Phenylalanine biosynthesis</keyword>
<dbReference type="InterPro" id="IPR018528">
    <property type="entry name" value="Preph_deHydtase_CS"/>
</dbReference>